<feature type="transmembrane region" description="Helical" evidence="1">
    <location>
        <begin position="150"/>
        <end position="168"/>
    </location>
</feature>
<dbReference type="RefSeq" id="WP_394819700.1">
    <property type="nucleotide sequence ID" value="NZ_JAWJZY010000002.1"/>
</dbReference>
<feature type="transmembrane region" description="Helical" evidence="1">
    <location>
        <begin position="237"/>
        <end position="258"/>
    </location>
</feature>
<dbReference type="PANTHER" id="PTHR38592:SF3">
    <property type="entry name" value="BLL4819 PROTEIN"/>
    <property type="match status" value="1"/>
</dbReference>
<proteinExistence type="predicted"/>
<dbReference type="PANTHER" id="PTHR38592">
    <property type="entry name" value="BLL4819 PROTEIN"/>
    <property type="match status" value="1"/>
</dbReference>
<feature type="transmembrane region" description="Helical" evidence="1">
    <location>
        <begin position="344"/>
        <end position="363"/>
    </location>
</feature>
<dbReference type="Pfam" id="PF10129">
    <property type="entry name" value="OpgC_C"/>
    <property type="match status" value="1"/>
</dbReference>
<dbReference type="PIRSF" id="PIRSF028704">
    <property type="entry name" value="UPC028704"/>
    <property type="match status" value="1"/>
</dbReference>
<name>A0ABU7U2M4_9PROT</name>
<dbReference type="InterPro" id="IPR014550">
    <property type="entry name" value="UCP028704_OpgC"/>
</dbReference>
<dbReference type="Proteomes" id="UP001312908">
    <property type="component" value="Unassembled WGS sequence"/>
</dbReference>
<feature type="transmembrane region" description="Helical" evidence="1">
    <location>
        <begin position="208"/>
        <end position="225"/>
    </location>
</feature>
<gene>
    <name evidence="2" type="primary">opgC</name>
    <name evidence="2" type="ORF">DOFOFD_03725</name>
</gene>
<keyword evidence="1" id="KW-0472">Membrane</keyword>
<keyword evidence="3" id="KW-1185">Reference proteome</keyword>
<accession>A0ABU7U2M4</accession>
<evidence type="ECO:0000313" key="3">
    <source>
        <dbReference type="Proteomes" id="UP001312908"/>
    </source>
</evidence>
<sequence>MSSDANRIDKRKRRDHRVDALRGLALLMMLTDHVYSDWLNRLTMRNFGFADAADIFVLLAGYASYLAYGRLIMRPPPAGGWRVAIHRIVTRCVRLYLFQLILLFFYIALTRLWRLRWDVPIDFLEPELSHGFDWFLDVVTLQALPDMVNILPIYILFLLSFPLMFWLLRRSPYLLLAGSFILWALVNLDPAINLPNVIDSDGWYFDPFAWQFIFAIGVLLAFMVHRLGGNLTISGRLRALCVAVLIIGVIECFPYQLYHLPDLRLFHLRALADKSSLGPLRIMDVLAIFILVQSSSWCTRFASSSPGQILAVMGRHSLEVFCLGTVLDLIIRLGMATFGTHWPLQLVSNLVGFLCVYGLAVWLDHHKYEAALMEGKSRAEISGGDGASARQDG</sequence>
<evidence type="ECO:0000256" key="1">
    <source>
        <dbReference type="SAM" id="Phobius"/>
    </source>
</evidence>
<feature type="transmembrane region" description="Helical" evidence="1">
    <location>
        <begin position="173"/>
        <end position="188"/>
    </location>
</feature>
<feature type="transmembrane region" description="Helical" evidence="1">
    <location>
        <begin position="93"/>
        <end position="113"/>
    </location>
</feature>
<evidence type="ECO:0000313" key="2">
    <source>
        <dbReference type="EMBL" id="MEE8658122.1"/>
    </source>
</evidence>
<comment type="caution">
    <text evidence="2">The sequence shown here is derived from an EMBL/GenBank/DDBJ whole genome shotgun (WGS) entry which is preliminary data.</text>
</comment>
<feature type="transmembrane region" description="Helical" evidence="1">
    <location>
        <begin position="20"/>
        <end position="35"/>
    </location>
</feature>
<protein>
    <submittedName>
        <fullName evidence="2">OpgC domain-containing protein</fullName>
    </submittedName>
</protein>
<feature type="transmembrane region" description="Helical" evidence="1">
    <location>
        <begin position="55"/>
        <end position="73"/>
    </location>
</feature>
<dbReference type="EMBL" id="JAWJZY010000002">
    <property type="protein sequence ID" value="MEE8658122.1"/>
    <property type="molecule type" value="Genomic_DNA"/>
</dbReference>
<reference evidence="2 3" key="1">
    <citation type="submission" date="2023-10" db="EMBL/GenBank/DDBJ databases">
        <title>Sorlinia euscelidii gen. nov., sp. nov., an acetic acid bacteria isolated from the gut of Euscelidius variegatus emitter.</title>
        <authorList>
            <person name="Michoud G."/>
            <person name="Marasco R."/>
            <person name="Seferji K."/>
            <person name="Gonella E."/>
            <person name="Garuglieri E."/>
            <person name="Alma A."/>
            <person name="Mapelli F."/>
            <person name="Borin S."/>
            <person name="Daffonchio D."/>
            <person name="Crotti E."/>
        </authorList>
    </citation>
    <scope>NUCLEOTIDE SEQUENCE [LARGE SCALE GENOMIC DNA]</scope>
    <source>
        <strain evidence="2 3">EV16P</strain>
    </source>
</reference>
<keyword evidence="1" id="KW-1133">Transmembrane helix</keyword>
<keyword evidence="1" id="KW-0812">Transmembrane</keyword>
<organism evidence="2 3">
    <name type="scientific">Sorlinia euscelidii</name>
    <dbReference type="NCBI Taxonomy" id="3081148"/>
    <lineage>
        <taxon>Bacteria</taxon>
        <taxon>Pseudomonadati</taxon>
        <taxon>Pseudomonadota</taxon>
        <taxon>Alphaproteobacteria</taxon>
        <taxon>Acetobacterales</taxon>
        <taxon>Acetobacteraceae</taxon>
        <taxon>Sorlinia</taxon>
    </lineage>
</organism>